<accession>A0A0N1QZ40</accession>
<dbReference type="Proteomes" id="UP000001865">
    <property type="component" value="Chromosome"/>
</dbReference>
<gene>
    <name evidence="1" type="ordered locus">SeSA_A0327</name>
</gene>
<dbReference type="HOGENOM" id="CLU_3188845_0_0_6"/>
<evidence type="ECO:0000313" key="2">
    <source>
        <dbReference type="Proteomes" id="UP000001865"/>
    </source>
</evidence>
<sequence length="46" mass="5297">MVYLLLEQINLITLVLLMIWIDEGPSIKALAGYQKKMEGCCHLMKM</sequence>
<dbReference type="AlphaFoldDB" id="A0A0N1QZ40"/>
<name>A0A0N1QZ40_SALSV</name>
<reference evidence="1 2" key="1">
    <citation type="journal article" date="2011" name="J. Bacteriol.">
        <title>Comparative genomics of 28 Salmonella enterica isolates: evidence for CRISPR-mediated adaptive sublineage evolution.</title>
        <authorList>
            <person name="Fricke W.F."/>
            <person name="Mammel M.K."/>
            <person name="McDermott P.F."/>
            <person name="Tartera C."/>
            <person name="White D.G."/>
            <person name="Leclerc J.E."/>
            <person name="Ravel J."/>
            <person name="Cebula T.A."/>
        </authorList>
    </citation>
    <scope>NUCLEOTIDE SEQUENCE [LARGE SCALE GENOMIC DNA]</scope>
    <source>
        <strain evidence="1 2">CVM19633</strain>
    </source>
</reference>
<proteinExistence type="predicted"/>
<dbReference type="EMBL" id="CP001127">
    <property type="protein sequence ID" value="ACF91896.1"/>
    <property type="molecule type" value="Genomic_DNA"/>
</dbReference>
<dbReference type="KEGG" id="sew:SeSA_A0327"/>
<organism evidence="1 2">
    <name type="scientific">Salmonella schwarzengrund (strain CVM19633)</name>
    <dbReference type="NCBI Taxonomy" id="439843"/>
    <lineage>
        <taxon>Bacteria</taxon>
        <taxon>Pseudomonadati</taxon>
        <taxon>Pseudomonadota</taxon>
        <taxon>Gammaproteobacteria</taxon>
        <taxon>Enterobacterales</taxon>
        <taxon>Enterobacteriaceae</taxon>
        <taxon>Salmonella</taxon>
    </lineage>
</organism>
<protein>
    <submittedName>
        <fullName evidence="1">Uncharacterized protein</fullName>
    </submittedName>
</protein>
<evidence type="ECO:0000313" key="1">
    <source>
        <dbReference type="EMBL" id="ACF91896.1"/>
    </source>
</evidence>